<evidence type="ECO:0008006" key="3">
    <source>
        <dbReference type="Google" id="ProtNLM"/>
    </source>
</evidence>
<accession>A0ABX5LSB2</accession>
<dbReference type="RefSeq" id="WP_110189529.1">
    <property type="nucleotide sequence ID" value="NZ_CP177354.1"/>
</dbReference>
<organism evidence="1 2">
    <name type="scientific">Pokkaliibacter plantistimulans</name>
    <dbReference type="NCBI Taxonomy" id="1635171"/>
    <lineage>
        <taxon>Bacteria</taxon>
        <taxon>Pseudomonadati</taxon>
        <taxon>Pseudomonadota</taxon>
        <taxon>Gammaproteobacteria</taxon>
        <taxon>Oceanospirillales</taxon>
        <taxon>Balneatrichaceae</taxon>
        <taxon>Pokkaliibacter</taxon>
    </lineage>
</organism>
<gene>
    <name evidence="1" type="ORF">WH50_22735</name>
</gene>
<dbReference type="Proteomes" id="UP000248090">
    <property type="component" value="Unassembled WGS sequence"/>
</dbReference>
<reference evidence="1 2" key="1">
    <citation type="submission" date="2015-03" db="EMBL/GenBank/DDBJ databases">
        <authorList>
            <person name="Krishnan R."/>
            <person name="Midha S."/>
            <person name="Patil P.B."/>
            <person name="Rameshkumar N."/>
        </authorList>
    </citation>
    <scope>NUCLEOTIDE SEQUENCE [LARGE SCALE GENOMIC DNA]</scope>
    <source>
        <strain evidence="1 2">L1E11</strain>
    </source>
</reference>
<evidence type="ECO:0000313" key="1">
    <source>
        <dbReference type="EMBL" id="PXF29054.1"/>
    </source>
</evidence>
<protein>
    <recommendedName>
        <fullName evidence="3">Type I restriction enzyme R protein N-terminal domain-containing protein</fullName>
    </recommendedName>
</protein>
<name>A0ABX5LSB2_9GAMM</name>
<evidence type="ECO:0000313" key="2">
    <source>
        <dbReference type="Proteomes" id="UP000248090"/>
    </source>
</evidence>
<keyword evidence="2" id="KW-1185">Reference proteome</keyword>
<comment type="caution">
    <text evidence="1">The sequence shown here is derived from an EMBL/GenBank/DDBJ whole genome shotgun (WGS) entry which is preliminary data.</text>
</comment>
<sequence>MLYLCNKAYSYHKYDEEGGEVGIDRLVVVELKKPGIAISTDEKAQCWKYVSELLKKGLISRDTKVTCFVLGSEIDPFERDARKENNDRCTIQPLDYQVVIARAKSRLLRLYDRVKGAPFLEKQREELDKESQQNVIDFEKQA</sequence>
<proteinExistence type="predicted"/>
<dbReference type="EMBL" id="LAPT01000128">
    <property type="protein sequence ID" value="PXF29054.1"/>
    <property type="molecule type" value="Genomic_DNA"/>
</dbReference>